<dbReference type="Pfam" id="PF02801">
    <property type="entry name" value="Ketoacyl-synt_C"/>
    <property type="match status" value="1"/>
</dbReference>
<sequence>MADRPRVLITGIGTVNPLGNDRETFWKNCLSAASAIAPIDRFDAGGLPIHLAAQVREFDRFDHVPRRLAVKSDVFAHYAIAATAEALAHARLDLAGEDEFRTGISFGNNSGGWDLCERGFREYYEQGPSMINPWQATAWFPTAAQGFTSIRYGVRGFSKSFACDRASGATALHHALRSLAWGRNDVVLAGGSEAPITRLGVAAHVTTGELTRSADPATAYRPFRPGRDGLVLGEGATVLVLETAERATRRGAEVLGEVLAVEQRTTDPADPAGLESALRAALDRAGRRPAEVGVVFAEGAGGVVADAVEARALARVFGPRGVPVTVPKAAYGHQYGASAATEVACAVLMLRDKAIPPTPGGGDADPDCPVDLVTGTRPVETDTVVVVSRAREGANVVIVLGRADTDHHHQEPERSMP</sequence>
<comment type="caution">
    <text evidence="6">The sequence shown here is derived from an EMBL/GenBank/DDBJ whole genome shotgun (WGS) entry which is preliminary data.</text>
</comment>
<feature type="domain" description="Ketosynthase family 3 (KS3)" evidence="5">
    <location>
        <begin position="4"/>
        <end position="402"/>
    </location>
</feature>
<proteinExistence type="inferred from homology"/>
<accession>A0A7W9KQD0</accession>
<name>A0A7W9KQD0_9PSEU</name>
<dbReference type="SUPFAM" id="SSF53901">
    <property type="entry name" value="Thiolase-like"/>
    <property type="match status" value="2"/>
</dbReference>
<dbReference type="InterPro" id="IPR014031">
    <property type="entry name" value="Ketoacyl_synth_C"/>
</dbReference>
<evidence type="ECO:0000259" key="5">
    <source>
        <dbReference type="PROSITE" id="PS52004"/>
    </source>
</evidence>
<evidence type="ECO:0000256" key="4">
    <source>
        <dbReference type="RuleBase" id="RU003694"/>
    </source>
</evidence>
<dbReference type="RefSeq" id="WP_184869309.1">
    <property type="nucleotide sequence ID" value="NZ_BAAAWY010000004.1"/>
</dbReference>
<evidence type="ECO:0000256" key="2">
    <source>
        <dbReference type="ARBA" id="ARBA00022679"/>
    </source>
</evidence>
<evidence type="ECO:0000256" key="3">
    <source>
        <dbReference type="ARBA" id="ARBA00023315"/>
    </source>
</evidence>
<dbReference type="GO" id="GO:0004315">
    <property type="term" value="F:3-oxoacyl-[acyl-carrier-protein] synthase activity"/>
    <property type="evidence" value="ECO:0007669"/>
    <property type="project" value="TreeGrafter"/>
</dbReference>
<dbReference type="InterPro" id="IPR000794">
    <property type="entry name" value="Beta-ketoacyl_synthase"/>
</dbReference>
<protein>
    <submittedName>
        <fullName evidence="6">3-oxoacyl-(Acyl-carrier-protein) synthase</fullName>
    </submittedName>
</protein>
<dbReference type="GO" id="GO:0006633">
    <property type="term" value="P:fatty acid biosynthetic process"/>
    <property type="evidence" value="ECO:0007669"/>
    <property type="project" value="TreeGrafter"/>
</dbReference>
<evidence type="ECO:0000313" key="7">
    <source>
        <dbReference type="Proteomes" id="UP000585638"/>
    </source>
</evidence>
<keyword evidence="2 4" id="KW-0808">Transferase</keyword>
<comment type="similarity">
    <text evidence="1 4">Belongs to the thiolase-like superfamily. Beta-ketoacyl-ACP synthases family.</text>
</comment>
<dbReference type="PROSITE" id="PS52004">
    <property type="entry name" value="KS3_2"/>
    <property type="match status" value="1"/>
</dbReference>
<gene>
    <name evidence="6" type="ORF">BJ998_008062</name>
</gene>
<organism evidence="6 7">
    <name type="scientific">Kutzneria kofuensis</name>
    <dbReference type="NCBI Taxonomy" id="103725"/>
    <lineage>
        <taxon>Bacteria</taxon>
        <taxon>Bacillati</taxon>
        <taxon>Actinomycetota</taxon>
        <taxon>Actinomycetes</taxon>
        <taxon>Pseudonocardiales</taxon>
        <taxon>Pseudonocardiaceae</taxon>
        <taxon>Kutzneria</taxon>
    </lineage>
</organism>
<dbReference type="Proteomes" id="UP000585638">
    <property type="component" value="Unassembled WGS sequence"/>
</dbReference>
<keyword evidence="3" id="KW-0012">Acyltransferase</keyword>
<evidence type="ECO:0000313" key="6">
    <source>
        <dbReference type="EMBL" id="MBB5896803.1"/>
    </source>
</evidence>
<dbReference type="Gene3D" id="3.40.47.10">
    <property type="match status" value="2"/>
</dbReference>
<reference evidence="6 7" key="1">
    <citation type="submission" date="2020-08" db="EMBL/GenBank/DDBJ databases">
        <title>Sequencing the genomes of 1000 actinobacteria strains.</title>
        <authorList>
            <person name="Klenk H.-P."/>
        </authorList>
    </citation>
    <scope>NUCLEOTIDE SEQUENCE [LARGE SCALE GENOMIC DNA]</scope>
    <source>
        <strain evidence="6 7">DSM 43851</strain>
    </source>
</reference>
<dbReference type="EMBL" id="JACHIR010000002">
    <property type="protein sequence ID" value="MBB5896803.1"/>
    <property type="molecule type" value="Genomic_DNA"/>
</dbReference>
<dbReference type="Pfam" id="PF00109">
    <property type="entry name" value="ketoacyl-synt"/>
    <property type="match status" value="1"/>
</dbReference>
<dbReference type="AlphaFoldDB" id="A0A7W9KQD0"/>
<dbReference type="SMART" id="SM00825">
    <property type="entry name" value="PKS_KS"/>
    <property type="match status" value="1"/>
</dbReference>
<keyword evidence="7" id="KW-1185">Reference proteome</keyword>
<evidence type="ECO:0000256" key="1">
    <source>
        <dbReference type="ARBA" id="ARBA00008467"/>
    </source>
</evidence>
<dbReference type="InterPro" id="IPR014030">
    <property type="entry name" value="Ketoacyl_synth_N"/>
</dbReference>
<dbReference type="PANTHER" id="PTHR11712:SF322">
    <property type="entry name" value="POLYKETIDE BETA-KETOACYL SYNTHASE 2-RELATED"/>
    <property type="match status" value="1"/>
</dbReference>
<dbReference type="InterPro" id="IPR016039">
    <property type="entry name" value="Thiolase-like"/>
</dbReference>
<dbReference type="PANTHER" id="PTHR11712">
    <property type="entry name" value="POLYKETIDE SYNTHASE-RELATED"/>
    <property type="match status" value="1"/>
</dbReference>
<dbReference type="InterPro" id="IPR020841">
    <property type="entry name" value="PKS_Beta-ketoAc_synthase_dom"/>
</dbReference>